<dbReference type="GO" id="GO:0048312">
    <property type="term" value="P:intracellular distribution of mitochondria"/>
    <property type="evidence" value="ECO:0007669"/>
    <property type="project" value="TreeGrafter"/>
</dbReference>
<dbReference type="GeneID" id="14865306"/>
<dbReference type="Proteomes" id="UP000007797">
    <property type="component" value="Unassembled WGS sequence"/>
</dbReference>
<dbReference type="GO" id="GO:0003729">
    <property type="term" value="F:mRNA binding"/>
    <property type="evidence" value="ECO:0007669"/>
    <property type="project" value="TreeGrafter"/>
</dbReference>
<protein>
    <recommendedName>
        <fullName evidence="2">Clu domain-containing protein</fullName>
    </recommendedName>
</protein>
<dbReference type="OMA" id="RWIENSQ"/>
<dbReference type="OrthoDB" id="18317at2759"/>
<dbReference type="SUPFAM" id="SSF52047">
    <property type="entry name" value="RNI-like"/>
    <property type="match status" value="1"/>
</dbReference>
<dbReference type="InterPro" id="IPR032675">
    <property type="entry name" value="LRR_dom_sf"/>
</dbReference>
<feature type="region of interest" description="Disordered" evidence="1">
    <location>
        <begin position="114"/>
        <end position="240"/>
    </location>
</feature>
<name>F4QCU8_CACFS</name>
<keyword evidence="4" id="KW-1185">Reference proteome</keyword>
<sequence length="1441" mass="163458">MSDKKEGRTFTDIMSYWNVKDTSKQQQQPQQQTNNDNNNNNNNNVEQVEEQVVEQIDNVVESPSNDNEQQQQEQVQQEGLIESIQSKPTNWANISIASTNPYSTVLSNMIVGEDDSSTSTTNTTAIDSSGYDQPQSVSSYSNSYNNNSSSSSSYNQSVYSIGSYGQKSDTSTSSYNSSYNDNNNNNNSNSYDSSYGYSNDQLESKPKTSSDTPKTSLFDSIDKNQETSSSTPSINQKGNSWNEKFQELLEEKDSEEKFKKLSTIANEFVYCANTYGKIIISERNLENDQKTILPIDIGGVAGGSKFRVMDIIFKFVVDTEIAEGVWMYGDHCKSDEMAQKSAGHELKGLNHYMEHAMMNGGGLIRFPLMAIIDYRGYRLLAISSLPLDKKTIVYGSCDGGRTVHDSDPLINEEMKRIASILNIKGHYVGLHQPPTFLYGPGDIEVHKGFDGRYYMIDFARCFPPEYPNTIKGKMGREIFYSMLRPELISLSTDALSPDAFSGWQSGKDEQESNDQVIAMTERLHNLIIPECVEYIQSTLDNSDQKASDQLFFESTHLAKDIRSTTSDLGEWEKEQYEQKNNDVLRMINEIHSKGINIRYLGIACQKISQRSLRSTFMTEVVARTFKKIIRARFREKLENSNRPSDEPRQIVAQIFDILLNRDRHDEFKDFWSNLNFGTFKFTLLKVFPNSLNNLELLEDYDMRNSFDMKFLIIRLIYILNIRINPVAYSQFLNSKKYVISLRDIEDVDSTIKYPTIIDVAAGDSLIYEVQRLLVNHKVPPLQAQRWIDLAQHKLKTAQKSIPLSGSLTVKLASTYLLKANSTGSIKDSLSFLRIGSQLIEQASSHSQESNSELLAVWGMIHLKLATHYLFYGLDYQRFKQELDLAQERLEKALSINSSSVEGYLYQSLPFEYNEKDSDDDGVKSFILKYNHSNSYNTGVEQRKLYELLSMVMLIDQCPPDSTLHTFIKLAMGQVREISQLEIPFSLARIIDTETVGQLFENLPNILILSAKKITFNPTLANSTVSMKFLTTLELTDCYFTDNTRNTPKGSEPIPDGLIDPYHPITSMSDLLREILLQCKMLHSLTISARATDDKSFEGIGHLFGQLKQLSICQGYITNKTLLDLSPHLDNLVSLSLSYTNDVNDNGVVPLLQSLSSRPIKLKELYLSLHGLTDETGKQIVKMASELEVLMLIRTRFTAPVLTEILSNLRIVKLLDLSSTSADSSSIEALEQTSQSIVSLYLDQTNCGDDQTVQALSNFASPSLKALHLPRFKGDGQLLWSYLRKLPNLEHLRLPPSSHLPYLIKVHKELIDNNETIAESPLSKVKWLDLTMCTVGYESLQEFMCLTPLVECLSLSAVTYIHTDRCIVVEFNDNILNQYLKLFTNLYELNISNHKTLEKRHIATIISHCQIIRRISCYGCEKITSQIAYDLSQEYPHIRIDH</sequence>
<gene>
    <name evidence="3" type="ORF">DFA_12244</name>
</gene>
<dbReference type="PANTHER" id="PTHR12601:SF8">
    <property type="entry name" value="CLU DOMAIN-CONTAINING PROTEIN"/>
    <property type="match status" value="1"/>
</dbReference>
<dbReference type="PROSITE" id="PS51823">
    <property type="entry name" value="CLU"/>
    <property type="match status" value="1"/>
</dbReference>
<evidence type="ECO:0000256" key="1">
    <source>
        <dbReference type="SAM" id="MobiDB-lite"/>
    </source>
</evidence>
<dbReference type="KEGG" id="dfa:DFA_12244"/>
<feature type="compositionally biased region" description="Low complexity" evidence="1">
    <location>
        <begin position="68"/>
        <end position="78"/>
    </location>
</feature>
<feature type="region of interest" description="Disordered" evidence="1">
    <location>
        <begin position="1"/>
        <end position="78"/>
    </location>
</feature>
<feature type="compositionally biased region" description="Polar residues" evidence="1">
    <location>
        <begin position="209"/>
        <end position="218"/>
    </location>
</feature>
<evidence type="ECO:0000313" key="3">
    <source>
        <dbReference type="EMBL" id="EGG14472.1"/>
    </source>
</evidence>
<reference evidence="4" key="1">
    <citation type="journal article" date="2011" name="Genome Res.">
        <title>Phylogeny-wide analysis of social amoeba genomes highlights ancient origins for complex intercellular communication.</title>
        <authorList>
            <person name="Heidel A.J."/>
            <person name="Lawal H.M."/>
            <person name="Felder M."/>
            <person name="Schilde C."/>
            <person name="Helps N.R."/>
            <person name="Tunggal B."/>
            <person name="Rivero F."/>
            <person name="John U."/>
            <person name="Schleicher M."/>
            <person name="Eichinger L."/>
            <person name="Platzer M."/>
            <person name="Noegel A.A."/>
            <person name="Schaap P."/>
            <person name="Gloeckner G."/>
        </authorList>
    </citation>
    <scope>NUCLEOTIDE SEQUENCE [LARGE SCALE GENOMIC DNA]</scope>
    <source>
        <strain evidence="4">SH3</strain>
    </source>
</reference>
<proteinExistence type="predicted"/>
<accession>F4QCU8</accession>
<dbReference type="PANTHER" id="PTHR12601">
    <property type="entry name" value="EUKARYOTIC TRANSLATION INITIATION FACTOR 3 SUBUNIT EIF-3"/>
    <property type="match status" value="1"/>
</dbReference>
<dbReference type="Pfam" id="PF12807">
    <property type="entry name" value="eIF3_p135"/>
    <property type="match status" value="1"/>
</dbReference>
<feature type="domain" description="Clu" evidence="2">
    <location>
        <begin position="210"/>
        <end position="469"/>
    </location>
</feature>
<dbReference type="RefSeq" id="XP_004353881.1">
    <property type="nucleotide sequence ID" value="XM_004353829.1"/>
</dbReference>
<organism evidence="3 4">
    <name type="scientific">Cavenderia fasciculata</name>
    <name type="common">Slime mold</name>
    <name type="synonym">Dictyostelium fasciculatum</name>
    <dbReference type="NCBI Taxonomy" id="261658"/>
    <lineage>
        <taxon>Eukaryota</taxon>
        <taxon>Amoebozoa</taxon>
        <taxon>Evosea</taxon>
        <taxon>Eumycetozoa</taxon>
        <taxon>Dictyostelia</taxon>
        <taxon>Acytosteliales</taxon>
        <taxon>Cavenderiaceae</taxon>
        <taxon>Cavenderia</taxon>
    </lineage>
</organism>
<dbReference type="EMBL" id="GL883029">
    <property type="protein sequence ID" value="EGG14472.1"/>
    <property type="molecule type" value="Genomic_DNA"/>
</dbReference>
<dbReference type="Gene3D" id="3.80.10.10">
    <property type="entry name" value="Ribonuclease Inhibitor"/>
    <property type="match status" value="2"/>
</dbReference>
<feature type="compositionally biased region" description="Low complexity" evidence="1">
    <location>
        <begin position="168"/>
        <end position="200"/>
    </location>
</feature>
<dbReference type="GO" id="GO:0005737">
    <property type="term" value="C:cytoplasm"/>
    <property type="evidence" value="ECO:0007669"/>
    <property type="project" value="TreeGrafter"/>
</dbReference>
<dbReference type="InterPro" id="IPR027523">
    <property type="entry name" value="CLU_prot"/>
</dbReference>
<evidence type="ECO:0000259" key="2">
    <source>
        <dbReference type="PROSITE" id="PS51823"/>
    </source>
</evidence>
<feature type="compositionally biased region" description="Low complexity" evidence="1">
    <location>
        <begin position="25"/>
        <end position="46"/>
    </location>
</feature>
<dbReference type="InterPro" id="IPR033646">
    <property type="entry name" value="CLU-central"/>
</dbReference>
<evidence type="ECO:0000313" key="4">
    <source>
        <dbReference type="Proteomes" id="UP000007797"/>
    </source>
</evidence>
<dbReference type="InterPro" id="IPR025697">
    <property type="entry name" value="CLU_dom"/>
</dbReference>
<feature type="compositionally biased region" description="Polar residues" evidence="1">
    <location>
        <begin position="226"/>
        <end position="240"/>
    </location>
</feature>
<dbReference type="Pfam" id="PF13236">
    <property type="entry name" value="CLU"/>
    <property type="match status" value="1"/>
</dbReference>
<feature type="compositionally biased region" description="Low complexity" evidence="1">
    <location>
        <begin position="117"/>
        <end position="160"/>
    </location>
</feature>